<keyword evidence="3 7" id="KW-0812">Transmembrane</keyword>
<comment type="caution">
    <text evidence="9">The sequence shown here is derived from an EMBL/GenBank/DDBJ whole genome shotgun (WGS) entry which is preliminary data.</text>
</comment>
<keyword evidence="6" id="KW-0813">Transport</keyword>
<feature type="transmembrane region" description="Helical" evidence="7">
    <location>
        <begin position="28"/>
        <end position="46"/>
    </location>
</feature>
<reference evidence="9 10" key="1">
    <citation type="submission" date="2020-02" db="EMBL/GenBank/DDBJ databases">
        <authorList>
            <person name="Hogendoorn C."/>
        </authorList>
    </citation>
    <scope>NUCLEOTIDE SEQUENCE [LARGE SCALE GENOMIC DNA]</scope>
    <source>
        <strain evidence="9">METHB21</strain>
    </source>
</reference>
<comment type="subcellular location">
    <subcellularLocation>
        <location evidence="1">Cell membrane</location>
        <topology evidence="1">Multi-pass membrane protein</topology>
    </subcellularLocation>
    <subcellularLocation>
        <location evidence="6">Membrane</location>
        <topology evidence="6">Multi-pass membrane protein</topology>
    </subcellularLocation>
</comment>
<comment type="similarity">
    <text evidence="6">Belongs to the exbB/tolQ family.</text>
</comment>
<evidence type="ECO:0000256" key="6">
    <source>
        <dbReference type="RuleBase" id="RU004057"/>
    </source>
</evidence>
<keyword evidence="10" id="KW-1185">Reference proteome</keyword>
<dbReference type="InterPro" id="IPR050790">
    <property type="entry name" value="ExbB/TolQ_transport"/>
</dbReference>
<dbReference type="GO" id="GO:0017038">
    <property type="term" value="P:protein import"/>
    <property type="evidence" value="ECO:0007669"/>
    <property type="project" value="TreeGrafter"/>
</dbReference>
<dbReference type="AlphaFoldDB" id="A0A8S0Y6L1"/>
<evidence type="ECO:0000256" key="5">
    <source>
        <dbReference type="ARBA" id="ARBA00023136"/>
    </source>
</evidence>
<evidence type="ECO:0000256" key="1">
    <source>
        <dbReference type="ARBA" id="ARBA00004651"/>
    </source>
</evidence>
<dbReference type="EMBL" id="CADCXN010000076">
    <property type="protein sequence ID" value="CAA9891617.1"/>
    <property type="molecule type" value="Genomic_DNA"/>
</dbReference>
<feature type="transmembrane region" description="Helical" evidence="7">
    <location>
        <begin position="125"/>
        <end position="149"/>
    </location>
</feature>
<sequence>MAIKAGYSLDSLIDYSGNNVFEIIKSGGWLMLPIIICSIAAMGIIGERFWSLQKSKILPPELVSQVWKLSREKKLDDVMLRRLKTSSPLGCILAAGLANSHHGRDIMKECIEEAGRQVAHNLERFLNTLGTIATITPLLGLLGTVFGMIDIFSSLMQHGSGDPSVLAGGISVALITTAAGLTVGIPSLIFHRYFERLVDDYVVEMEAESLKLIDMLHGDRE</sequence>
<keyword evidence="5 7" id="KW-0472">Membrane</keyword>
<evidence type="ECO:0000256" key="3">
    <source>
        <dbReference type="ARBA" id="ARBA00022692"/>
    </source>
</evidence>
<evidence type="ECO:0000313" key="10">
    <source>
        <dbReference type="Proteomes" id="UP000494216"/>
    </source>
</evidence>
<gene>
    <name evidence="9" type="ORF">METHB2_460010</name>
</gene>
<dbReference type="GO" id="GO:0005886">
    <property type="term" value="C:plasma membrane"/>
    <property type="evidence" value="ECO:0007669"/>
    <property type="project" value="UniProtKB-SubCell"/>
</dbReference>
<dbReference type="PANTHER" id="PTHR30625:SF11">
    <property type="entry name" value="MOTA_TOLQ_EXBB PROTON CHANNEL DOMAIN-CONTAINING PROTEIN"/>
    <property type="match status" value="1"/>
</dbReference>
<protein>
    <submittedName>
        <fullName evidence="9">Biopolymer transport protein ExbB</fullName>
    </submittedName>
</protein>
<organism evidence="9 10">
    <name type="scientific">Candidatus Methylobacter favarea</name>
    <dbReference type="NCBI Taxonomy" id="2707345"/>
    <lineage>
        <taxon>Bacteria</taxon>
        <taxon>Pseudomonadati</taxon>
        <taxon>Pseudomonadota</taxon>
        <taxon>Gammaproteobacteria</taxon>
        <taxon>Methylococcales</taxon>
        <taxon>Methylococcaceae</taxon>
        <taxon>Methylobacter</taxon>
    </lineage>
</organism>
<evidence type="ECO:0000259" key="8">
    <source>
        <dbReference type="Pfam" id="PF01618"/>
    </source>
</evidence>
<evidence type="ECO:0000256" key="4">
    <source>
        <dbReference type="ARBA" id="ARBA00022989"/>
    </source>
</evidence>
<proteinExistence type="inferred from homology"/>
<dbReference type="PANTHER" id="PTHR30625">
    <property type="entry name" value="PROTEIN TOLQ"/>
    <property type="match status" value="1"/>
</dbReference>
<dbReference type="Pfam" id="PF01618">
    <property type="entry name" value="MotA_ExbB"/>
    <property type="match status" value="1"/>
</dbReference>
<name>A0A8S0Y6L1_9GAMM</name>
<evidence type="ECO:0000256" key="2">
    <source>
        <dbReference type="ARBA" id="ARBA00022475"/>
    </source>
</evidence>
<evidence type="ECO:0000313" key="9">
    <source>
        <dbReference type="EMBL" id="CAA9891617.1"/>
    </source>
</evidence>
<dbReference type="InterPro" id="IPR002898">
    <property type="entry name" value="MotA_ExbB_proton_chnl"/>
</dbReference>
<feature type="transmembrane region" description="Helical" evidence="7">
    <location>
        <begin position="169"/>
        <end position="190"/>
    </location>
</feature>
<keyword evidence="6" id="KW-0653">Protein transport</keyword>
<keyword evidence="2" id="KW-1003">Cell membrane</keyword>
<dbReference type="Proteomes" id="UP000494216">
    <property type="component" value="Unassembled WGS sequence"/>
</dbReference>
<feature type="domain" description="MotA/TolQ/ExbB proton channel" evidence="8">
    <location>
        <begin position="87"/>
        <end position="206"/>
    </location>
</feature>
<evidence type="ECO:0000256" key="7">
    <source>
        <dbReference type="SAM" id="Phobius"/>
    </source>
</evidence>
<accession>A0A8S0Y6L1</accession>
<keyword evidence="4 7" id="KW-1133">Transmembrane helix</keyword>